<dbReference type="PROSITE" id="PS51257">
    <property type="entry name" value="PROKAR_LIPOPROTEIN"/>
    <property type="match status" value="1"/>
</dbReference>
<accession>A0A1M6AFS5</accession>
<feature type="domain" description="F5/8 type C" evidence="1">
    <location>
        <begin position="293"/>
        <end position="445"/>
    </location>
</feature>
<proteinExistence type="predicted"/>
<dbReference type="InterPro" id="IPR000421">
    <property type="entry name" value="FA58C"/>
</dbReference>
<dbReference type="Proteomes" id="UP000184192">
    <property type="component" value="Unassembled WGS sequence"/>
</dbReference>
<dbReference type="AlphaFoldDB" id="A0A1M6AFS5"/>
<dbReference type="EMBL" id="FQZN01000001">
    <property type="protein sequence ID" value="SHI35396.1"/>
    <property type="molecule type" value="Genomic_DNA"/>
</dbReference>
<evidence type="ECO:0000313" key="3">
    <source>
        <dbReference type="Proteomes" id="UP000184192"/>
    </source>
</evidence>
<dbReference type="RefSeq" id="WP_025830481.1">
    <property type="nucleotide sequence ID" value="NZ_FQZN01000001.1"/>
</dbReference>
<gene>
    <name evidence="2" type="ORF">SAMN05444350_101232</name>
</gene>
<dbReference type="GeneID" id="92710478"/>
<dbReference type="Pfam" id="PF00754">
    <property type="entry name" value="F5_F8_type_C"/>
    <property type="match status" value="1"/>
</dbReference>
<organism evidence="2 3">
    <name type="scientific">Bacteroides stercorirosoris</name>
    <dbReference type="NCBI Taxonomy" id="871324"/>
    <lineage>
        <taxon>Bacteria</taxon>
        <taxon>Pseudomonadati</taxon>
        <taxon>Bacteroidota</taxon>
        <taxon>Bacteroidia</taxon>
        <taxon>Bacteroidales</taxon>
        <taxon>Bacteroidaceae</taxon>
        <taxon>Bacteroides</taxon>
    </lineage>
</organism>
<dbReference type="Gene3D" id="2.60.40.1740">
    <property type="entry name" value="hypothetical protein (bacova_03559)"/>
    <property type="match status" value="2"/>
</dbReference>
<dbReference type="eggNOG" id="COG3511">
    <property type="taxonomic scope" value="Bacteria"/>
</dbReference>
<evidence type="ECO:0000259" key="1">
    <source>
        <dbReference type="PROSITE" id="PS50022"/>
    </source>
</evidence>
<dbReference type="PROSITE" id="PS50022">
    <property type="entry name" value="FA58C_3"/>
    <property type="match status" value="1"/>
</dbReference>
<sequence length="448" mass="49504">MKIRTILLTGGLVLLAACSESKYDIDQLVPEEYHKILYVNNSGKQEVTLYDTDADNLYTLSVIKSGSDPSLTAAANILVLTQAELDAKYSEPEAVNYQLIGADAYSLAASSVDFSSADRYKLVTISLKPQVVKAAIESNPDAVWVLPLKVTSETDSINAEKNELFLQLKAVITPAVGFTDPTLVVQQYQYGSVSTITQKVKFGLDTDNLWDLTAKLVVDNDYVQEYNRDNGTNYKTLPEGSYTVPETAVLPSGTTTLELEVSVNGSQLTPGDYMLPVKVAEVSQFEISEARAVYPLAIRIMGNKLDRTGWTAEADTEELTGEGAGNGVAGCVLDDNLGTFWHSTWQTGNRIPLPYELIIDTKKEYTFTQLALMQRQHDSNRDTRAGEFYISSDKENWTKVGSFNMQQILEAQTFGVTPTKGRYVKIKMTESFRDGYCSLTEVYAYGLE</sequence>
<evidence type="ECO:0000313" key="2">
    <source>
        <dbReference type="EMBL" id="SHI35396.1"/>
    </source>
</evidence>
<dbReference type="InterPro" id="IPR008979">
    <property type="entry name" value="Galactose-bd-like_sf"/>
</dbReference>
<dbReference type="SUPFAM" id="SSF49785">
    <property type="entry name" value="Galactose-binding domain-like"/>
    <property type="match status" value="1"/>
</dbReference>
<protein>
    <recommendedName>
        <fullName evidence="1">F5/8 type C domain-containing protein</fullName>
    </recommendedName>
</protein>
<keyword evidence="3" id="KW-1185">Reference proteome</keyword>
<reference evidence="3" key="1">
    <citation type="submission" date="2016-11" db="EMBL/GenBank/DDBJ databases">
        <authorList>
            <person name="Varghese N."/>
            <person name="Submissions S."/>
        </authorList>
    </citation>
    <scope>NUCLEOTIDE SEQUENCE [LARGE SCALE GENOMIC DNA]</scope>
    <source>
        <strain evidence="3">DSM 26884</strain>
    </source>
</reference>
<dbReference type="InterPro" id="IPR013728">
    <property type="entry name" value="BT_3987-like_N"/>
</dbReference>
<dbReference type="Pfam" id="PF08522">
    <property type="entry name" value="BT_3987-like_N"/>
    <property type="match status" value="2"/>
</dbReference>
<name>A0A1M6AFS5_9BACE</name>
<dbReference type="Gene3D" id="2.60.120.260">
    <property type="entry name" value="Galactose-binding domain-like"/>
    <property type="match status" value="1"/>
</dbReference>